<sequence>MKSSKKLSVVMEKWRKEKKGHFAVYSREGKRFVVPLYHLNHPLFRVLLEIAEEQFGTRVTGPIQVPCEEEFMDYILSVLRKNHSEDEENFPVSMTTCHFFSFPSLWGSQSPGTGNLSSVS</sequence>
<protein>
    <submittedName>
        <fullName evidence="2">Putative SAUR-like auxin-responsive protein family</fullName>
    </submittedName>
</protein>
<organism evidence="2 3">
    <name type="scientific">Tripterygium wilfordii</name>
    <name type="common">Thunder God vine</name>
    <dbReference type="NCBI Taxonomy" id="458696"/>
    <lineage>
        <taxon>Eukaryota</taxon>
        <taxon>Viridiplantae</taxon>
        <taxon>Streptophyta</taxon>
        <taxon>Embryophyta</taxon>
        <taxon>Tracheophyta</taxon>
        <taxon>Spermatophyta</taxon>
        <taxon>Magnoliopsida</taxon>
        <taxon>eudicotyledons</taxon>
        <taxon>Gunneridae</taxon>
        <taxon>Pentapetalae</taxon>
        <taxon>rosids</taxon>
        <taxon>fabids</taxon>
        <taxon>Celastrales</taxon>
        <taxon>Celastraceae</taxon>
        <taxon>Tripterygium</taxon>
    </lineage>
</organism>
<dbReference type="Proteomes" id="UP000593562">
    <property type="component" value="Unassembled WGS sequence"/>
</dbReference>
<reference evidence="2 3" key="1">
    <citation type="journal article" date="2020" name="Nat. Commun.">
        <title>Genome of Tripterygium wilfordii and identification of cytochrome P450 involved in triptolide biosynthesis.</title>
        <authorList>
            <person name="Tu L."/>
            <person name="Su P."/>
            <person name="Zhang Z."/>
            <person name="Gao L."/>
            <person name="Wang J."/>
            <person name="Hu T."/>
            <person name="Zhou J."/>
            <person name="Zhang Y."/>
            <person name="Zhao Y."/>
            <person name="Liu Y."/>
            <person name="Song Y."/>
            <person name="Tong Y."/>
            <person name="Lu Y."/>
            <person name="Yang J."/>
            <person name="Xu C."/>
            <person name="Jia M."/>
            <person name="Peters R.J."/>
            <person name="Huang L."/>
            <person name="Gao W."/>
        </authorList>
    </citation>
    <scope>NUCLEOTIDE SEQUENCE [LARGE SCALE GENOMIC DNA]</scope>
    <source>
        <strain evidence="3">cv. XIE 37</strain>
        <tissue evidence="2">Leaf</tissue>
    </source>
</reference>
<keyword evidence="3" id="KW-1185">Reference proteome</keyword>
<dbReference type="PANTHER" id="PTHR31175">
    <property type="entry name" value="AUXIN-RESPONSIVE FAMILY PROTEIN"/>
    <property type="match status" value="1"/>
</dbReference>
<dbReference type="GO" id="GO:0009733">
    <property type="term" value="P:response to auxin"/>
    <property type="evidence" value="ECO:0007669"/>
    <property type="project" value="InterPro"/>
</dbReference>
<name>A0A7J7D3J5_TRIWF</name>
<dbReference type="Pfam" id="PF02519">
    <property type="entry name" value="Auxin_inducible"/>
    <property type="match status" value="1"/>
</dbReference>
<comment type="caution">
    <text evidence="2">The sequence shown here is derived from an EMBL/GenBank/DDBJ whole genome shotgun (WGS) entry which is preliminary data.</text>
</comment>
<comment type="similarity">
    <text evidence="1">Belongs to the ARG7 family.</text>
</comment>
<gene>
    <name evidence="2" type="ORF">HS088_TW11G01006</name>
</gene>
<dbReference type="OrthoDB" id="1904727at2759"/>
<dbReference type="InParanoid" id="A0A7J7D3J5"/>
<dbReference type="AlphaFoldDB" id="A0A7J7D3J5"/>
<accession>A0A7J7D3J5</accession>
<evidence type="ECO:0000313" key="2">
    <source>
        <dbReference type="EMBL" id="KAF5740924.1"/>
    </source>
</evidence>
<dbReference type="EMBL" id="JAAARO010000011">
    <property type="protein sequence ID" value="KAF5740924.1"/>
    <property type="molecule type" value="Genomic_DNA"/>
</dbReference>
<evidence type="ECO:0000313" key="3">
    <source>
        <dbReference type="Proteomes" id="UP000593562"/>
    </source>
</evidence>
<evidence type="ECO:0000256" key="1">
    <source>
        <dbReference type="ARBA" id="ARBA00006974"/>
    </source>
</evidence>
<dbReference type="InterPro" id="IPR003676">
    <property type="entry name" value="SAUR_fam"/>
</dbReference>
<proteinExistence type="inferred from homology"/>